<dbReference type="GO" id="GO:0061599">
    <property type="term" value="F:molybdopterin molybdotransferase activity"/>
    <property type="evidence" value="ECO:0007669"/>
    <property type="project" value="UniProtKB-UniRule"/>
</dbReference>
<dbReference type="UniPathway" id="UPA00344"/>
<comment type="function">
    <text evidence="1 10">Catalyzes the insertion of molybdate into adenylated molybdopterin with the concomitant release of AMP.</text>
</comment>
<dbReference type="NCBIfam" id="NF011068">
    <property type="entry name" value="PRK14498.1"/>
    <property type="match status" value="1"/>
</dbReference>
<dbReference type="SUPFAM" id="SSF53218">
    <property type="entry name" value="Molybdenum cofactor biosynthesis proteins"/>
    <property type="match status" value="1"/>
</dbReference>
<dbReference type="STRING" id="1121307.CLCY_11c00330"/>
<dbReference type="EMBL" id="LFVU01000005">
    <property type="protein sequence ID" value="KMT22699.1"/>
    <property type="molecule type" value="Genomic_DNA"/>
</dbReference>
<protein>
    <recommendedName>
        <fullName evidence="6 10">Molybdopterin molybdenumtransferase</fullName>
        <ecNumber evidence="5 10">2.10.1.1</ecNumber>
    </recommendedName>
</protein>
<dbReference type="InterPro" id="IPR001453">
    <property type="entry name" value="MoaB/Mog_dom"/>
</dbReference>
<dbReference type="Pfam" id="PF12727">
    <property type="entry name" value="PBP_like"/>
    <property type="match status" value="1"/>
</dbReference>
<comment type="cofactor">
    <cofactor evidence="10">
        <name>Mg(2+)</name>
        <dbReference type="ChEBI" id="CHEBI:18420"/>
    </cofactor>
</comment>
<dbReference type="NCBIfam" id="TIGR00177">
    <property type="entry name" value="molyb_syn"/>
    <property type="match status" value="1"/>
</dbReference>
<dbReference type="InterPro" id="IPR036135">
    <property type="entry name" value="MoeA_linker/N_sf"/>
</dbReference>
<organism evidence="12 13">
    <name type="scientific">Clostridium cylindrosporum DSM 605</name>
    <dbReference type="NCBI Taxonomy" id="1121307"/>
    <lineage>
        <taxon>Bacteria</taxon>
        <taxon>Bacillati</taxon>
        <taxon>Bacillota</taxon>
        <taxon>Clostridia</taxon>
        <taxon>Eubacteriales</taxon>
        <taxon>Clostridiaceae</taxon>
        <taxon>Clostridium</taxon>
    </lineage>
</organism>
<sequence length="631" mass="69780">MKLYLNNTPLDEAIEITREVCSKIVLESEIVDTVDALSRITYKAHYAKISSPHFTAAAMDGIATRFEYTLNADTNNPVTLREDMFEVVDTGDPINEPFDCVIMKEDLVEDSDGYVVRKSHVPYQNVRPIGEDIQFGEMIVPKKRKITPLDISSLLASKITKVEVYKNLKVGIIPTGDEIIDSSRDNIPSKGELLDFNSWTFKALVESYGVQGIRYDVVKDNKDDLKAAVMKATEECDMVILNAGSSKGRGDYAGSIIEDCGEKFFHGISIKPGKPASLGIINDTPIFGVPGYPVSAFFVIESLVKEGINSALNNITNIIKKNPKIDAYLSRKVVSSLKNDEYIRVKLGKVDEKVIAIPVGKGAGTTMSLTNADGYFIIPKDVEGLKASSKVNINLLREDFNPDNTLVSIGSHDIAMDIIADYFKDYGLNFSSTHTGSMGGIMALKRGETHIAPSHLLGENGVYNIEYCEKYLGKCVIIKFLKRIQGFIVEKGNPLNIRDFKDLERVNFVNRQKGSGTRMLLDYNIEKFDVNKSRIKGYDREEITHLSVAAQIKGGSADCGLGVLAAANMMGLDFIPVCSEDYDIILNREMLEDCRIKTFLEIITSKDFKERLNKIGGYDLTNAGEVVVLGG</sequence>
<evidence type="ECO:0000256" key="5">
    <source>
        <dbReference type="ARBA" id="ARBA00013269"/>
    </source>
</evidence>
<evidence type="ECO:0000259" key="11">
    <source>
        <dbReference type="SMART" id="SM00852"/>
    </source>
</evidence>
<comment type="catalytic activity">
    <reaction evidence="9">
        <text>adenylyl-molybdopterin + molybdate = Mo-molybdopterin + AMP + H(+)</text>
        <dbReference type="Rhea" id="RHEA:35047"/>
        <dbReference type="ChEBI" id="CHEBI:15378"/>
        <dbReference type="ChEBI" id="CHEBI:36264"/>
        <dbReference type="ChEBI" id="CHEBI:62727"/>
        <dbReference type="ChEBI" id="CHEBI:71302"/>
        <dbReference type="ChEBI" id="CHEBI:456215"/>
        <dbReference type="EC" id="2.10.1.1"/>
    </reaction>
</comment>
<dbReference type="InterPro" id="IPR036688">
    <property type="entry name" value="MoeA_C_domain_IV_sf"/>
</dbReference>
<name>A0A0J8DEP6_CLOCY</name>
<dbReference type="Gene3D" id="3.90.105.10">
    <property type="entry name" value="Molybdopterin biosynthesis moea protein, domain 2"/>
    <property type="match status" value="1"/>
</dbReference>
<dbReference type="Gene3D" id="3.40.980.10">
    <property type="entry name" value="MoaB/Mog-like domain"/>
    <property type="match status" value="1"/>
</dbReference>
<dbReference type="InterPro" id="IPR036425">
    <property type="entry name" value="MoaB/Mog-like_dom_sf"/>
</dbReference>
<evidence type="ECO:0000256" key="6">
    <source>
        <dbReference type="ARBA" id="ARBA00021108"/>
    </source>
</evidence>
<dbReference type="SUPFAM" id="SSF53850">
    <property type="entry name" value="Periplasmic binding protein-like II"/>
    <property type="match status" value="1"/>
</dbReference>
<dbReference type="EC" id="2.10.1.1" evidence="5 10"/>
<dbReference type="GO" id="GO:0046872">
    <property type="term" value="F:metal ion binding"/>
    <property type="evidence" value="ECO:0007669"/>
    <property type="project" value="UniProtKB-UniRule"/>
</dbReference>
<dbReference type="SUPFAM" id="SSF63867">
    <property type="entry name" value="MoeA C-terminal domain-like"/>
    <property type="match status" value="1"/>
</dbReference>
<dbReference type="AlphaFoldDB" id="A0A0J8DEP6"/>
<dbReference type="InterPro" id="IPR038987">
    <property type="entry name" value="MoeA-like"/>
</dbReference>
<dbReference type="InterPro" id="IPR005111">
    <property type="entry name" value="MoeA_C_domain_IV"/>
</dbReference>
<dbReference type="CDD" id="cd00887">
    <property type="entry name" value="MoeA"/>
    <property type="match status" value="1"/>
</dbReference>
<keyword evidence="10" id="KW-0808">Transferase</keyword>
<keyword evidence="13" id="KW-1185">Reference proteome</keyword>
<evidence type="ECO:0000256" key="1">
    <source>
        <dbReference type="ARBA" id="ARBA00002901"/>
    </source>
</evidence>
<evidence type="ECO:0000256" key="3">
    <source>
        <dbReference type="ARBA" id="ARBA00005046"/>
    </source>
</evidence>
<dbReference type="Pfam" id="PF03454">
    <property type="entry name" value="MoeA_C"/>
    <property type="match status" value="1"/>
</dbReference>
<evidence type="ECO:0000256" key="4">
    <source>
        <dbReference type="ARBA" id="ARBA00010763"/>
    </source>
</evidence>
<dbReference type="Pfam" id="PF00994">
    <property type="entry name" value="MoCF_biosynth"/>
    <property type="match status" value="1"/>
</dbReference>
<dbReference type="OrthoDB" id="9804758at2"/>
<evidence type="ECO:0000256" key="7">
    <source>
        <dbReference type="ARBA" id="ARBA00022505"/>
    </source>
</evidence>
<dbReference type="PANTHER" id="PTHR10192:SF16">
    <property type="entry name" value="MOLYBDOPTERIN MOLYBDENUMTRANSFERASE"/>
    <property type="match status" value="1"/>
</dbReference>
<dbReference type="Pfam" id="PF03453">
    <property type="entry name" value="MoeA_N"/>
    <property type="match status" value="1"/>
</dbReference>
<reference evidence="12 13" key="1">
    <citation type="submission" date="2015-06" db="EMBL/GenBank/DDBJ databases">
        <title>Draft genome sequence of the purine-degrading Clostridium cylindrosporum HC-1 (DSM 605).</title>
        <authorList>
            <person name="Poehlein A."/>
            <person name="Schiel-Bengelsdorf B."/>
            <person name="Bengelsdorf F."/>
            <person name="Daniel R."/>
            <person name="Duerre P."/>
        </authorList>
    </citation>
    <scope>NUCLEOTIDE SEQUENCE [LARGE SCALE GENOMIC DNA]</scope>
    <source>
        <strain evidence="12 13">DSM 605</strain>
    </source>
</reference>
<dbReference type="PROSITE" id="PS01079">
    <property type="entry name" value="MOCF_BIOSYNTHESIS_2"/>
    <property type="match status" value="1"/>
</dbReference>
<evidence type="ECO:0000313" key="13">
    <source>
        <dbReference type="Proteomes" id="UP000036756"/>
    </source>
</evidence>
<proteinExistence type="inferred from homology"/>
<dbReference type="Proteomes" id="UP000036756">
    <property type="component" value="Unassembled WGS sequence"/>
</dbReference>
<keyword evidence="8 10" id="KW-0501">Molybdenum cofactor biosynthesis</keyword>
<accession>A0A0J8DEP6</accession>
<dbReference type="PANTHER" id="PTHR10192">
    <property type="entry name" value="MOLYBDOPTERIN BIOSYNTHESIS PROTEIN"/>
    <property type="match status" value="1"/>
</dbReference>
<comment type="similarity">
    <text evidence="4 10">Belongs to the MoeA family.</text>
</comment>
<dbReference type="RefSeq" id="WP_048569716.1">
    <property type="nucleotide sequence ID" value="NZ_LFVU01000005.1"/>
</dbReference>
<keyword evidence="10" id="KW-0479">Metal-binding</keyword>
<comment type="function">
    <text evidence="2">May be involved in the biosynthesis of molybdopterin.</text>
</comment>
<dbReference type="GO" id="GO:0005829">
    <property type="term" value="C:cytosol"/>
    <property type="evidence" value="ECO:0007669"/>
    <property type="project" value="TreeGrafter"/>
</dbReference>
<dbReference type="InterPro" id="IPR005110">
    <property type="entry name" value="MoeA_linker/N"/>
</dbReference>
<dbReference type="GO" id="GO:0006777">
    <property type="term" value="P:Mo-molybdopterin cofactor biosynthetic process"/>
    <property type="evidence" value="ECO:0007669"/>
    <property type="project" value="UniProtKB-UniRule"/>
</dbReference>
<dbReference type="InterPro" id="IPR008284">
    <property type="entry name" value="MoCF_biosynth_CS"/>
</dbReference>
<dbReference type="InterPro" id="IPR024370">
    <property type="entry name" value="PBP_domain"/>
</dbReference>
<dbReference type="Gene3D" id="2.170.190.11">
    <property type="entry name" value="Molybdopterin biosynthesis moea protein, domain 3"/>
    <property type="match status" value="1"/>
</dbReference>
<evidence type="ECO:0000256" key="8">
    <source>
        <dbReference type="ARBA" id="ARBA00023150"/>
    </source>
</evidence>
<evidence type="ECO:0000256" key="9">
    <source>
        <dbReference type="ARBA" id="ARBA00047317"/>
    </source>
</evidence>
<keyword evidence="10" id="KW-0460">Magnesium</keyword>
<feature type="domain" description="MoaB/Mog" evidence="11">
    <location>
        <begin position="171"/>
        <end position="310"/>
    </location>
</feature>
<comment type="caution">
    <text evidence="12">The sequence shown here is derived from an EMBL/GenBank/DDBJ whole genome shotgun (WGS) entry which is preliminary data.</text>
</comment>
<dbReference type="Gene3D" id="2.40.340.10">
    <property type="entry name" value="MoeA, C-terminal, domain IV"/>
    <property type="match status" value="1"/>
</dbReference>
<comment type="pathway">
    <text evidence="3 10">Cofactor biosynthesis; molybdopterin biosynthesis.</text>
</comment>
<evidence type="ECO:0000313" key="12">
    <source>
        <dbReference type="EMBL" id="KMT22699.1"/>
    </source>
</evidence>
<dbReference type="SMART" id="SM00852">
    <property type="entry name" value="MoCF_biosynth"/>
    <property type="match status" value="1"/>
</dbReference>
<gene>
    <name evidence="12" type="ORF">CLCY_11c00330</name>
</gene>
<dbReference type="PATRIC" id="fig|1121307.3.peg.148"/>
<evidence type="ECO:0000256" key="2">
    <source>
        <dbReference type="ARBA" id="ARBA00003487"/>
    </source>
</evidence>
<dbReference type="SUPFAM" id="SSF63882">
    <property type="entry name" value="MoeA N-terminal region -like"/>
    <property type="match status" value="1"/>
</dbReference>
<keyword evidence="7 10" id="KW-0500">Molybdenum</keyword>
<evidence type="ECO:0000256" key="10">
    <source>
        <dbReference type="RuleBase" id="RU365090"/>
    </source>
</evidence>